<keyword evidence="3" id="KW-0274">FAD</keyword>
<evidence type="ECO:0000313" key="7">
    <source>
        <dbReference type="EMBL" id="KAG9258787.1"/>
    </source>
</evidence>
<dbReference type="Gene3D" id="3.30.465.10">
    <property type="match status" value="1"/>
</dbReference>
<keyword evidence="8" id="KW-1185">Reference proteome</keyword>
<gene>
    <name evidence="7" type="ORF">F5Z01DRAFT_614116</name>
</gene>
<evidence type="ECO:0000256" key="2">
    <source>
        <dbReference type="ARBA" id="ARBA00022630"/>
    </source>
</evidence>
<organism evidence="7 8">
    <name type="scientific">Emericellopsis atlantica</name>
    <dbReference type="NCBI Taxonomy" id="2614577"/>
    <lineage>
        <taxon>Eukaryota</taxon>
        <taxon>Fungi</taxon>
        <taxon>Dikarya</taxon>
        <taxon>Ascomycota</taxon>
        <taxon>Pezizomycotina</taxon>
        <taxon>Sordariomycetes</taxon>
        <taxon>Hypocreomycetidae</taxon>
        <taxon>Hypocreales</taxon>
        <taxon>Bionectriaceae</taxon>
        <taxon>Emericellopsis</taxon>
    </lineage>
</organism>
<evidence type="ECO:0000256" key="5">
    <source>
        <dbReference type="SAM" id="SignalP"/>
    </source>
</evidence>
<evidence type="ECO:0000256" key="4">
    <source>
        <dbReference type="ARBA" id="ARBA00023002"/>
    </source>
</evidence>
<dbReference type="Gene3D" id="3.30.43.10">
    <property type="entry name" value="Uridine Diphospho-n-acetylenolpyruvylglucosamine Reductase, domain 2"/>
    <property type="match status" value="1"/>
</dbReference>
<dbReference type="GO" id="GO:0071949">
    <property type="term" value="F:FAD binding"/>
    <property type="evidence" value="ECO:0007669"/>
    <property type="project" value="InterPro"/>
</dbReference>
<dbReference type="PROSITE" id="PS51387">
    <property type="entry name" value="FAD_PCMH"/>
    <property type="match status" value="1"/>
</dbReference>
<dbReference type="SUPFAM" id="SSF56176">
    <property type="entry name" value="FAD-binding/transporter-associated domain-like"/>
    <property type="match status" value="1"/>
</dbReference>
<dbReference type="InterPro" id="IPR006094">
    <property type="entry name" value="Oxid_FAD_bind_N"/>
</dbReference>
<dbReference type="AlphaFoldDB" id="A0A9P7ZVU3"/>
<protein>
    <submittedName>
        <fullName evidence="7">FAD binding domain-containing protein</fullName>
    </submittedName>
</protein>
<evidence type="ECO:0000256" key="1">
    <source>
        <dbReference type="ARBA" id="ARBA00005466"/>
    </source>
</evidence>
<dbReference type="InterPro" id="IPR016169">
    <property type="entry name" value="FAD-bd_PCMH_sub2"/>
</dbReference>
<proteinExistence type="inferred from homology"/>
<dbReference type="InterPro" id="IPR036318">
    <property type="entry name" value="FAD-bd_PCMH-like_sf"/>
</dbReference>
<sequence>MKTAALFFASVLGGAHAAALSQPESFEPAGFNATQELERLGVQVKDLPASSLSTRSLEQYACPAACLSLSAIFGRDSVVTENDDAYDQFTGAFWSEIQADVDPQCIFKPSKAEDVSVVVLLSRLTQCPFAVKSGGHAAFAGASNIEGGITVTFEKMQDVTVSCDKQKVKIQPGNTWGQVYDKLAKDEITVTGGRVGKVGTGGLTLGGGISYFSNKYGWACDNVLTYEVVTAAGFIINVTEKSNPSLYWALRGGGNNFGIVTAFTFRAIPLPGGLMWGGTKTYLENDFSDLTEAFVQTIANTPDDPNAGTWIAWLSQGGMKLAATEFWYATPEGADAAIWEPYENLTAIADSTKERTHHEYAHAQDESNPYGFREVYYGLTVKAGSEVAAKARDVFFEEQPKLADVEGANPVLIFQGITTEQIKHMSARGGNPLGINLADGPLYLIHVACWWSNAEDDERVYSWISNLLTRIESEASALGKQNDYIYMNYGSLYENVIANYGPDNVDKLNSIAKFYDPTAVFQKLQPGHFKLDRAPVPDDRFWSGVRS</sequence>
<dbReference type="Proteomes" id="UP000887229">
    <property type="component" value="Unassembled WGS sequence"/>
</dbReference>
<dbReference type="RefSeq" id="XP_046122711.1">
    <property type="nucleotide sequence ID" value="XM_046260798.1"/>
</dbReference>
<keyword evidence="5" id="KW-0732">Signal</keyword>
<dbReference type="OrthoDB" id="2151789at2759"/>
<comment type="similarity">
    <text evidence="1">Belongs to the oxygen-dependent FAD-linked oxidoreductase family.</text>
</comment>
<evidence type="ECO:0000256" key="3">
    <source>
        <dbReference type="ARBA" id="ARBA00022827"/>
    </source>
</evidence>
<accession>A0A9P7ZVU3</accession>
<dbReference type="Pfam" id="PF01565">
    <property type="entry name" value="FAD_binding_4"/>
    <property type="match status" value="1"/>
</dbReference>
<feature type="chain" id="PRO_5040369239" evidence="5">
    <location>
        <begin position="18"/>
        <end position="547"/>
    </location>
</feature>
<feature type="signal peptide" evidence="5">
    <location>
        <begin position="1"/>
        <end position="17"/>
    </location>
</feature>
<keyword evidence="4" id="KW-0560">Oxidoreductase</keyword>
<dbReference type="InterPro" id="IPR016167">
    <property type="entry name" value="FAD-bd_PCMH_sub1"/>
</dbReference>
<evidence type="ECO:0000259" key="6">
    <source>
        <dbReference type="PROSITE" id="PS51387"/>
    </source>
</evidence>
<comment type="caution">
    <text evidence="7">The sequence shown here is derived from an EMBL/GenBank/DDBJ whole genome shotgun (WGS) entry which is preliminary data.</text>
</comment>
<keyword evidence="2" id="KW-0285">Flavoprotein</keyword>
<reference evidence="7" key="1">
    <citation type="journal article" date="2021" name="IMA Fungus">
        <title>Genomic characterization of three marine fungi, including Emericellopsis atlantica sp. nov. with signatures of a generalist lifestyle and marine biomass degradation.</title>
        <authorList>
            <person name="Hagestad O.C."/>
            <person name="Hou L."/>
            <person name="Andersen J.H."/>
            <person name="Hansen E.H."/>
            <person name="Altermark B."/>
            <person name="Li C."/>
            <person name="Kuhnert E."/>
            <person name="Cox R.J."/>
            <person name="Crous P.W."/>
            <person name="Spatafora J.W."/>
            <person name="Lail K."/>
            <person name="Amirebrahimi M."/>
            <person name="Lipzen A."/>
            <person name="Pangilinan J."/>
            <person name="Andreopoulos W."/>
            <person name="Hayes R.D."/>
            <person name="Ng V."/>
            <person name="Grigoriev I.V."/>
            <person name="Jackson S.A."/>
            <person name="Sutton T.D.S."/>
            <person name="Dobson A.D.W."/>
            <person name="Rama T."/>
        </authorList>
    </citation>
    <scope>NUCLEOTIDE SEQUENCE</scope>
    <source>
        <strain evidence="7">TS7</strain>
    </source>
</reference>
<dbReference type="GO" id="GO:0016491">
    <property type="term" value="F:oxidoreductase activity"/>
    <property type="evidence" value="ECO:0007669"/>
    <property type="project" value="UniProtKB-KW"/>
</dbReference>
<dbReference type="PANTHER" id="PTHR42973">
    <property type="entry name" value="BINDING OXIDOREDUCTASE, PUTATIVE (AFU_ORTHOLOGUE AFUA_1G17690)-RELATED"/>
    <property type="match status" value="1"/>
</dbReference>
<name>A0A9P7ZVU3_9HYPO</name>
<evidence type="ECO:0000313" key="8">
    <source>
        <dbReference type="Proteomes" id="UP000887229"/>
    </source>
</evidence>
<dbReference type="EMBL" id="MU251242">
    <property type="protein sequence ID" value="KAG9258787.1"/>
    <property type="molecule type" value="Genomic_DNA"/>
</dbReference>
<dbReference type="InterPro" id="IPR016166">
    <property type="entry name" value="FAD-bd_PCMH"/>
</dbReference>
<feature type="domain" description="FAD-binding PCMH-type" evidence="6">
    <location>
        <begin position="99"/>
        <end position="270"/>
    </location>
</feature>
<dbReference type="Gene3D" id="3.40.462.20">
    <property type="match status" value="1"/>
</dbReference>
<dbReference type="GeneID" id="70291701"/>
<dbReference type="PANTHER" id="PTHR42973:SF34">
    <property type="entry name" value="FAD BINDING DOMAIN PROTEIN (AFU_ORTHOLOGUE AFUA_3G02770)"/>
    <property type="match status" value="1"/>
</dbReference>
<dbReference type="InterPro" id="IPR050416">
    <property type="entry name" value="FAD-linked_Oxidoreductase"/>
</dbReference>